<keyword evidence="3" id="KW-1185">Reference proteome</keyword>
<evidence type="ECO:0008006" key="4">
    <source>
        <dbReference type="Google" id="ProtNLM"/>
    </source>
</evidence>
<dbReference type="AlphaFoldDB" id="A0A6J5W4Z6"/>
<dbReference type="Proteomes" id="UP000507245">
    <property type="component" value="Unassembled WGS sequence"/>
</dbReference>
<evidence type="ECO:0000256" key="1">
    <source>
        <dbReference type="SAM" id="MobiDB-lite"/>
    </source>
</evidence>
<dbReference type="PANTHER" id="PTHR31973">
    <property type="entry name" value="POLYPROTEIN, PUTATIVE-RELATED"/>
    <property type="match status" value="1"/>
</dbReference>
<evidence type="ECO:0000313" key="3">
    <source>
        <dbReference type="Proteomes" id="UP000507245"/>
    </source>
</evidence>
<proteinExistence type="predicted"/>
<gene>
    <name evidence="2" type="ORF">ORAREDHAP_LOCUS6988</name>
</gene>
<reference evidence="3" key="1">
    <citation type="journal article" date="2020" name="Genome Biol.">
        <title>Gamete binning: chromosome-level and haplotype-resolved genome assembly enabled by high-throughput single-cell sequencing of gamete genomes.</title>
        <authorList>
            <person name="Campoy J.A."/>
            <person name="Sun H."/>
            <person name="Goel M."/>
            <person name="Jiao W.-B."/>
            <person name="Folz-Donahue K."/>
            <person name="Wang N."/>
            <person name="Rubio M."/>
            <person name="Liu C."/>
            <person name="Kukat C."/>
            <person name="Ruiz D."/>
            <person name="Huettel B."/>
            <person name="Schneeberger K."/>
        </authorList>
    </citation>
    <scope>NUCLEOTIDE SEQUENCE [LARGE SCALE GENOMIC DNA]</scope>
    <source>
        <strain evidence="3">cv. Rojo Pasion</strain>
    </source>
</reference>
<name>A0A6J5W4Z6_PRUAR</name>
<organism evidence="2 3">
    <name type="scientific">Prunus armeniaca</name>
    <name type="common">Apricot</name>
    <name type="synonym">Armeniaca vulgaris</name>
    <dbReference type="NCBI Taxonomy" id="36596"/>
    <lineage>
        <taxon>Eukaryota</taxon>
        <taxon>Viridiplantae</taxon>
        <taxon>Streptophyta</taxon>
        <taxon>Embryophyta</taxon>
        <taxon>Tracheophyta</taxon>
        <taxon>Spermatophyta</taxon>
        <taxon>Magnoliopsida</taxon>
        <taxon>eudicotyledons</taxon>
        <taxon>Gunneridae</taxon>
        <taxon>Pentapetalae</taxon>
        <taxon>rosids</taxon>
        <taxon>fabids</taxon>
        <taxon>Rosales</taxon>
        <taxon>Rosaceae</taxon>
        <taxon>Amygdaloideae</taxon>
        <taxon>Amygdaleae</taxon>
        <taxon>Prunus</taxon>
    </lineage>
</organism>
<dbReference type="PANTHER" id="PTHR31973:SF187">
    <property type="entry name" value="MUTATOR TRANSPOSASE MUDRA PROTEIN"/>
    <property type="match status" value="1"/>
</dbReference>
<accession>A0A6J5W4Z6</accession>
<evidence type="ECO:0000313" key="2">
    <source>
        <dbReference type="EMBL" id="CAB4295573.1"/>
    </source>
</evidence>
<feature type="region of interest" description="Disordered" evidence="1">
    <location>
        <begin position="179"/>
        <end position="239"/>
    </location>
</feature>
<dbReference type="EMBL" id="CAEKKB010000001">
    <property type="protein sequence ID" value="CAB4295573.1"/>
    <property type="molecule type" value="Genomic_DNA"/>
</dbReference>
<protein>
    <recommendedName>
        <fullName evidence="4">Transposase MuDR plant domain-containing protein</fullName>
    </recommendedName>
</protein>
<dbReference type="OrthoDB" id="1732944at2759"/>
<sequence length="469" mass="53164">MKFTRTVEFVYKGNPTQCISKSWIRPWQYDEDVVDICALVPEFKEIEIYLEHLDYDVEDFLKKIHDEHPLAIIPSGSKDGVDIEAENGCDTRVETRNKEALVKERRRIGKGKAVVTEPYDSCDGYSSNDSRLVNIGYVMYKNDDIYLNTLVGDDWLGGISVTNTQGQVAHEFATEAITEATNGPELPANGLEEDTNGPEQDGPDQGANSHPQDGPGPEKGGNRPKNGVTGSDQGRIRHMGKKVVRLRGSQNTILRQTTMIYKAIKAPCLKHGKDIYFKRNERYKLKVYCKKDQCPWHIYVSAKSSVDKTLVVKIYNPNHNCSRVWKNKQAITKWITDTFIDRVQSNPQIPPKSLLNVAAKEWIVGVSHIKRYKDKRAALQLIEGIMASKYSRPIIRLNGCHLKGVCGGQLLTTIGIDANNETWVIAYAMVEMETKDSWDLHLFSKYIKLYKGKTLKDMYWGYARANVVK</sequence>